<dbReference type="PROSITE" id="PS51257">
    <property type="entry name" value="PROKAR_LIPOPROTEIN"/>
    <property type="match status" value="1"/>
</dbReference>
<evidence type="ECO:0000256" key="3">
    <source>
        <dbReference type="ARBA" id="ARBA00022692"/>
    </source>
</evidence>
<feature type="transmembrane region" description="Helical" evidence="6">
    <location>
        <begin position="65"/>
        <end position="91"/>
    </location>
</feature>
<sequence length="348" mass="37730">MVQRKSEGPSVEGRVPTRSILLAFAIIVGCVLCFFLAVPFIGASTAALTLAVIFAPMQAMLERRLRYRGVAAMISLVVIIVVVAVPASFVIERLVAEAAGNARVIQFRIASGEFQRFMDQHPRLAPIGRWIADQVDIPSLASGMATWLSNLGASFVRGSLVQVAVIGLTFYLLFYFLRDRKEARALLIDLLPLTPAESDRVFGRVIDTVRAIVYGTMAVALVQGALGGMMFWLLGIPAALLWGLVMTILSIVPVLGSFVVWIPASVLLAADGRWVHAIVLALWGAVVISNIDNILRPMLVGNRLRLHTVPAFISMVGGLLVFGMSGFILGPLAVTVTVTLIDIWRERE</sequence>
<keyword evidence="5 6" id="KW-0472">Membrane</keyword>
<dbReference type="InterPro" id="IPR002549">
    <property type="entry name" value="AI-2E-like"/>
</dbReference>
<feature type="transmembrane region" description="Helical" evidence="6">
    <location>
        <begin position="20"/>
        <end position="53"/>
    </location>
</feature>
<evidence type="ECO:0000256" key="2">
    <source>
        <dbReference type="ARBA" id="ARBA00009773"/>
    </source>
</evidence>
<comment type="similarity">
    <text evidence="2">Belongs to the autoinducer-2 exporter (AI-2E) (TC 2.A.86) family.</text>
</comment>
<feature type="transmembrane region" description="Helical" evidence="6">
    <location>
        <begin position="274"/>
        <end position="291"/>
    </location>
</feature>
<dbReference type="PANTHER" id="PTHR21716">
    <property type="entry name" value="TRANSMEMBRANE PROTEIN"/>
    <property type="match status" value="1"/>
</dbReference>
<feature type="transmembrane region" description="Helical" evidence="6">
    <location>
        <begin position="211"/>
        <end position="234"/>
    </location>
</feature>
<evidence type="ECO:0000313" key="7">
    <source>
        <dbReference type="EMBL" id="MBB3929976.1"/>
    </source>
</evidence>
<keyword evidence="3 6" id="KW-0812">Transmembrane</keyword>
<feature type="transmembrane region" description="Helical" evidence="6">
    <location>
        <begin position="240"/>
        <end position="262"/>
    </location>
</feature>
<dbReference type="GO" id="GO:0016020">
    <property type="term" value="C:membrane"/>
    <property type="evidence" value="ECO:0007669"/>
    <property type="project" value="UniProtKB-SubCell"/>
</dbReference>
<dbReference type="AlphaFoldDB" id="A0A840ANI5"/>
<gene>
    <name evidence="7" type="ORF">GGR25_000995</name>
</gene>
<accession>A0A840ANI5</accession>
<evidence type="ECO:0000256" key="6">
    <source>
        <dbReference type="SAM" id="Phobius"/>
    </source>
</evidence>
<feature type="transmembrane region" description="Helical" evidence="6">
    <location>
        <begin position="311"/>
        <end position="344"/>
    </location>
</feature>
<dbReference type="Pfam" id="PF01594">
    <property type="entry name" value="AI-2E_transport"/>
    <property type="match status" value="1"/>
</dbReference>
<organism evidence="7 8">
    <name type="scientific">Kaistia hirudinis</name>
    <dbReference type="NCBI Taxonomy" id="1293440"/>
    <lineage>
        <taxon>Bacteria</taxon>
        <taxon>Pseudomonadati</taxon>
        <taxon>Pseudomonadota</taxon>
        <taxon>Alphaproteobacteria</taxon>
        <taxon>Hyphomicrobiales</taxon>
        <taxon>Kaistiaceae</taxon>
        <taxon>Kaistia</taxon>
    </lineage>
</organism>
<dbReference type="EMBL" id="JACIDS010000001">
    <property type="protein sequence ID" value="MBB3929976.1"/>
    <property type="molecule type" value="Genomic_DNA"/>
</dbReference>
<dbReference type="Proteomes" id="UP000553963">
    <property type="component" value="Unassembled WGS sequence"/>
</dbReference>
<comment type="subcellular location">
    <subcellularLocation>
        <location evidence="1">Membrane</location>
        <topology evidence="1">Multi-pass membrane protein</topology>
    </subcellularLocation>
</comment>
<name>A0A840ANI5_9HYPH</name>
<comment type="caution">
    <text evidence="7">The sequence shown here is derived from an EMBL/GenBank/DDBJ whole genome shotgun (WGS) entry which is preliminary data.</text>
</comment>
<evidence type="ECO:0000256" key="4">
    <source>
        <dbReference type="ARBA" id="ARBA00022989"/>
    </source>
</evidence>
<dbReference type="PANTHER" id="PTHR21716:SF4">
    <property type="entry name" value="TRANSMEMBRANE PROTEIN 245"/>
    <property type="match status" value="1"/>
</dbReference>
<feature type="transmembrane region" description="Helical" evidence="6">
    <location>
        <begin position="155"/>
        <end position="177"/>
    </location>
</feature>
<evidence type="ECO:0000313" key="8">
    <source>
        <dbReference type="Proteomes" id="UP000553963"/>
    </source>
</evidence>
<protein>
    <submittedName>
        <fullName evidence="7">Putative PurR-regulated permease PerM</fullName>
    </submittedName>
</protein>
<evidence type="ECO:0000256" key="5">
    <source>
        <dbReference type="ARBA" id="ARBA00023136"/>
    </source>
</evidence>
<dbReference type="RefSeq" id="WP_183397580.1">
    <property type="nucleotide sequence ID" value="NZ_JACIDS010000001.1"/>
</dbReference>
<evidence type="ECO:0000256" key="1">
    <source>
        <dbReference type="ARBA" id="ARBA00004141"/>
    </source>
</evidence>
<keyword evidence="8" id="KW-1185">Reference proteome</keyword>
<reference evidence="7 8" key="1">
    <citation type="submission" date="2020-08" db="EMBL/GenBank/DDBJ databases">
        <title>Genomic Encyclopedia of Type Strains, Phase IV (KMG-IV): sequencing the most valuable type-strain genomes for metagenomic binning, comparative biology and taxonomic classification.</title>
        <authorList>
            <person name="Goeker M."/>
        </authorList>
    </citation>
    <scope>NUCLEOTIDE SEQUENCE [LARGE SCALE GENOMIC DNA]</scope>
    <source>
        <strain evidence="7 8">DSM 25966</strain>
    </source>
</reference>
<keyword evidence="4 6" id="KW-1133">Transmembrane helix</keyword>
<proteinExistence type="inferred from homology"/>